<proteinExistence type="predicted"/>
<reference evidence="2 3" key="1">
    <citation type="submission" date="2017-09" db="EMBL/GenBank/DDBJ databases">
        <title>WGS assembly of Aquilegia coerulea Goldsmith.</title>
        <authorList>
            <person name="Hodges S."/>
            <person name="Kramer E."/>
            <person name="Nordborg M."/>
            <person name="Tomkins J."/>
            <person name="Borevitz J."/>
            <person name="Derieg N."/>
            <person name="Yan J."/>
            <person name="Mihaltcheva S."/>
            <person name="Hayes R.D."/>
            <person name="Rokhsar D."/>
        </authorList>
    </citation>
    <scope>NUCLEOTIDE SEQUENCE [LARGE SCALE GENOMIC DNA]</scope>
    <source>
        <strain evidence="3">cv. Goldsmith</strain>
    </source>
</reference>
<feature type="compositionally biased region" description="Low complexity" evidence="1">
    <location>
        <begin position="342"/>
        <end position="358"/>
    </location>
</feature>
<dbReference type="AlphaFoldDB" id="A0A2G5CCU7"/>
<protein>
    <submittedName>
        <fullName evidence="2">Uncharacterized protein</fullName>
    </submittedName>
</protein>
<evidence type="ECO:0000313" key="2">
    <source>
        <dbReference type="EMBL" id="PIA29063.1"/>
    </source>
</evidence>
<evidence type="ECO:0000313" key="3">
    <source>
        <dbReference type="Proteomes" id="UP000230069"/>
    </source>
</evidence>
<gene>
    <name evidence="2" type="ORF">AQUCO_06300025v1</name>
</gene>
<dbReference type="Proteomes" id="UP000230069">
    <property type="component" value="Unassembled WGS sequence"/>
</dbReference>
<feature type="region of interest" description="Disordered" evidence="1">
    <location>
        <begin position="237"/>
        <end position="358"/>
    </location>
</feature>
<dbReference type="EMBL" id="KZ305080">
    <property type="protein sequence ID" value="PIA29063.1"/>
    <property type="molecule type" value="Genomic_DNA"/>
</dbReference>
<name>A0A2G5CCU7_AQUCA</name>
<organism evidence="2 3">
    <name type="scientific">Aquilegia coerulea</name>
    <name type="common">Rocky mountain columbine</name>
    <dbReference type="NCBI Taxonomy" id="218851"/>
    <lineage>
        <taxon>Eukaryota</taxon>
        <taxon>Viridiplantae</taxon>
        <taxon>Streptophyta</taxon>
        <taxon>Embryophyta</taxon>
        <taxon>Tracheophyta</taxon>
        <taxon>Spermatophyta</taxon>
        <taxon>Magnoliopsida</taxon>
        <taxon>Ranunculales</taxon>
        <taxon>Ranunculaceae</taxon>
        <taxon>Thalictroideae</taxon>
        <taxon>Aquilegia</taxon>
    </lineage>
</organism>
<dbReference type="OrthoDB" id="1995184at2759"/>
<sequence length="520" mass="57752">MAGEKIQKRKKKPIVETEEITTPSTTVAGGDSNIFYFLDYFEHESYKYRPRLSHLRNLYKIPPCVTLKHFRECLRYAHHGGEEEGTIMVTAHQIFAGLRFPLTFLDRDVLNFYKIPPGQGHANFWRVMRAYNELNRQGYPIDLMTIRQTFTLGKNKDKVGVGYYHFVRRNGRNGIIQNMVSNDKPWVDFSVIVGGSFGGRGDDISNPLENWTFNWRDIGDIGNTVLPVCVPSNPPTADNYLSRDPRIGKPFAHTSDLETTPKKKVKASASAKKSPGVCPSSKTSTDTHVVEGISSEKKRKREDGGSPSANVDGFDPDCVEFSTAPISSLSPAREANPMKPPSKLSSGRVAASSSTKSSSPFVSYFSLGKEGKVVTVKDSAFRDANVNFAMIDDTILPEDRKWMESLTSEQANFEYYKTLSIVNGLSTRASGDHVGLLKYNRSLVSEKARLEGELKKFEIINRNLGQTAADLKVVCDKVLGLEAELEKLKVDLAMKDSLHSEGMQEVLSAQATSGVSEETP</sequence>
<evidence type="ECO:0000256" key="1">
    <source>
        <dbReference type="SAM" id="MobiDB-lite"/>
    </source>
</evidence>
<accession>A0A2G5CCU7</accession>
<keyword evidence="3" id="KW-1185">Reference proteome</keyword>
<dbReference type="InParanoid" id="A0A2G5CCU7"/>